<protein>
    <submittedName>
        <fullName evidence="2">Uncharacterized protein</fullName>
    </submittedName>
</protein>
<organism evidence="2 3">
    <name type="scientific">Nonlabens ulvanivorans</name>
    <name type="common">Persicivirga ulvanivorans</name>
    <dbReference type="NCBI Taxonomy" id="906888"/>
    <lineage>
        <taxon>Bacteria</taxon>
        <taxon>Pseudomonadati</taxon>
        <taxon>Bacteroidota</taxon>
        <taxon>Flavobacteriia</taxon>
        <taxon>Flavobacteriales</taxon>
        <taxon>Flavobacteriaceae</taxon>
        <taxon>Nonlabens</taxon>
    </lineage>
</organism>
<evidence type="ECO:0000313" key="2">
    <source>
        <dbReference type="EMBL" id="GAK75895.1"/>
    </source>
</evidence>
<evidence type="ECO:0000256" key="1">
    <source>
        <dbReference type="SAM" id="Phobius"/>
    </source>
</evidence>
<sequence length="40" mass="4493">MLMEVFIMLYILIAGLTGSKILCNSILSALKNLKRMSSFK</sequence>
<accession>A0A081DAE9</accession>
<proteinExistence type="predicted"/>
<keyword evidence="1" id="KW-0812">Transmembrane</keyword>
<dbReference type="EMBL" id="BBLG01000003">
    <property type="protein sequence ID" value="GAK75895.1"/>
    <property type="molecule type" value="Genomic_DNA"/>
</dbReference>
<keyword evidence="1" id="KW-0472">Membrane</keyword>
<dbReference type="Proteomes" id="UP000028980">
    <property type="component" value="Unassembled WGS sequence"/>
</dbReference>
<comment type="caution">
    <text evidence="2">The sequence shown here is derived from an EMBL/GenBank/DDBJ whole genome shotgun (WGS) entry which is preliminary data.</text>
</comment>
<gene>
    <name evidence="2" type="ORF">JCM19296_1492</name>
</gene>
<reference evidence="2 3" key="1">
    <citation type="journal article" date="2014" name="Genome Announc.">
        <title>Draft Genome Sequences of Marine Flavobacterium Nonlabens Strains NR17, NR24, NR27, NR32, NR33, and Ara13.</title>
        <authorList>
            <person name="Nakanishi M."/>
            <person name="Meirelles P."/>
            <person name="Suzuki R."/>
            <person name="Takatani N."/>
            <person name="Mino S."/>
            <person name="Suda W."/>
            <person name="Oshima K."/>
            <person name="Hattori M."/>
            <person name="Ohkuma M."/>
            <person name="Hosokawa M."/>
            <person name="Miyashita K."/>
            <person name="Thompson F.L."/>
            <person name="Niwa A."/>
            <person name="Sawabe T."/>
            <person name="Sawabe T."/>
        </authorList>
    </citation>
    <scope>NUCLEOTIDE SEQUENCE [LARGE SCALE GENOMIC DNA]</scope>
    <source>
        <strain evidence="3">JCM19296</strain>
    </source>
</reference>
<dbReference type="AlphaFoldDB" id="A0A081DAE9"/>
<feature type="transmembrane region" description="Helical" evidence="1">
    <location>
        <begin position="6"/>
        <end position="30"/>
    </location>
</feature>
<keyword evidence="1" id="KW-1133">Transmembrane helix</keyword>
<name>A0A081DAE9_NONUL</name>
<evidence type="ECO:0000313" key="3">
    <source>
        <dbReference type="Proteomes" id="UP000028980"/>
    </source>
</evidence>